<keyword evidence="6 19" id="KW-1133">Transmembrane helix</keyword>
<dbReference type="InterPro" id="IPR006201">
    <property type="entry name" value="Neur_channel"/>
</dbReference>
<comment type="subcellular location">
    <subcellularLocation>
        <location evidence="18">Postsynaptic cell membrane</location>
        <topology evidence="18">Multi-pass membrane protein</topology>
    </subcellularLocation>
</comment>
<dbReference type="FunFam" id="1.20.58.390:FF:000040">
    <property type="entry name" value="Gamma-aminobutyric acid receptor subunit beta-like"/>
    <property type="match status" value="1"/>
</dbReference>
<gene>
    <name evidence="23" type="ORF">M5D96_013606</name>
</gene>
<dbReference type="InterPro" id="IPR036719">
    <property type="entry name" value="Neuro-gated_channel_TM_sf"/>
</dbReference>
<feature type="chain" id="PRO_5040531572" description="Gamma-aminobutyric acid receptor subunit beta-like" evidence="19">
    <location>
        <begin position="24"/>
        <end position="914"/>
    </location>
</feature>
<dbReference type="AlphaFoldDB" id="A0A9Q0BIQ1"/>
<keyword evidence="13" id="KW-0325">Glycoprotein</keyword>
<evidence type="ECO:0000256" key="7">
    <source>
        <dbReference type="ARBA" id="ARBA00023018"/>
    </source>
</evidence>
<keyword evidence="3" id="KW-1003">Cell membrane</keyword>
<dbReference type="GO" id="GO:0099095">
    <property type="term" value="F:ligand-gated monoatomic anion channel activity"/>
    <property type="evidence" value="ECO:0007669"/>
    <property type="project" value="UniProtKB-ARBA"/>
</dbReference>
<dbReference type="GO" id="GO:0005230">
    <property type="term" value="F:extracellular ligand-gated monoatomic ion channel activity"/>
    <property type="evidence" value="ECO:0007669"/>
    <property type="project" value="InterPro"/>
</dbReference>
<dbReference type="EMBL" id="JAMKOV010000115">
    <property type="protein sequence ID" value="KAI8033652.1"/>
    <property type="molecule type" value="Genomic_DNA"/>
</dbReference>
<feature type="domain" description="Neurotransmitter-gated ion-channel transmembrane" evidence="22">
    <location>
        <begin position="755"/>
        <end position="848"/>
    </location>
</feature>
<dbReference type="CDD" id="cd19049">
    <property type="entry name" value="LGIC_TM_anion"/>
    <property type="match status" value="2"/>
</dbReference>
<dbReference type="InterPro" id="IPR002289">
    <property type="entry name" value="GABAAb_rcpt"/>
</dbReference>
<evidence type="ECO:0000256" key="2">
    <source>
        <dbReference type="ARBA" id="ARBA00022448"/>
    </source>
</evidence>
<dbReference type="Gene3D" id="2.70.170.10">
    <property type="entry name" value="Neurotransmitter-gated ion-channel ligand-binding domain"/>
    <property type="match status" value="2"/>
</dbReference>
<dbReference type="PRINTS" id="PR01160">
    <property type="entry name" value="GABAARBETA"/>
</dbReference>
<feature type="signal peptide" evidence="19">
    <location>
        <begin position="1"/>
        <end position="23"/>
    </location>
</feature>
<evidence type="ECO:0000256" key="3">
    <source>
        <dbReference type="ARBA" id="ARBA00022475"/>
    </source>
</evidence>
<evidence type="ECO:0008006" key="25">
    <source>
        <dbReference type="Google" id="ProtNLM"/>
    </source>
</evidence>
<dbReference type="Pfam" id="PF02931">
    <property type="entry name" value="Neur_chan_LBD"/>
    <property type="match status" value="2"/>
</dbReference>
<evidence type="ECO:0000256" key="8">
    <source>
        <dbReference type="ARBA" id="ARBA00023065"/>
    </source>
</evidence>
<comment type="caution">
    <text evidence="23">The sequence shown here is derived from an EMBL/GenBank/DDBJ whole genome shotgun (WGS) entry which is preliminary data.</text>
</comment>
<feature type="domain" description="Neurotransmitter-gated ion-channel ligand-binding" evidence="21">
    <location>
        <begin position="118"/>
        <end position="237"/>
    </location>
</feature>
<proteinExistence type="inferred from homology"/>
<dbReference type="InterPro" id="IPR006029">
    <property type="entry name" value="Neurotrans-gated_channel_TM"/>
</dbReference>
<evidence type="ECO:0000256" key="12">
    <source>
        <dbReference type="ARBA" id="ARBA00023173"/>
    </source>
</evidence>
<dbReference type="PRINTS" id="PR00253">
    <property type="entry name" value="GABAARECEPTR"/>
</dbReference>
<keyword evidence="17 19" id="KW-0407">Ion channel</keyword>
<dbReference type="FunFam" id="2.70.170.10:FF:000036">
    <property type="entry name" value="Gamma-aminobutyric acid receptor subunit beta-like"/>
    <property type="match status" value="1"/>
</dbReference>
<dbReference type="CDD" id="cd19006">
    <property type="entry name" value="LGIC_ECD_GABAAR_LCCH3-like"/>
    <property type="match status" value="1"/>
</dbReference>
<keyword evidence="4 19" id="KW-0812">Transmembrane</keyword>
<evidence type="ECO:0000256" key="15">
    <source>
        <dbReference type="ARBA" id="ARBA00023257"/>
    </source>
</evidence>
<evidence type="ECO:0000256" key="14">
    <source>
        <dbReference type="ARBA" id="ARBA00023214"/>
    </source>
</evidence>
<dbReference type="PROSITE" id="PS00236">
    <property type="entry name" value="NEUROTR_ION_CHANNEL"/>
    <property type="match status" value="1"/>
</dbReference>
<evidence type="ECO:0000259" key="22">
    <source>
        <dbReference type="Pfam" id="PF02932"/>
    </source>
</evidence>
<evidence type="ECO:0000256" key="19">
    <source>
        <dbReference type="RuleBase" id="RU000687"/>
    </source>
</evidence>
<feature type="transmembrane region" description="Helical" evidence="19">
    <location>
        <begin position="326"/>
        <end position="348"/>
    </location>
</feature>
<dbReference type="SUPFAM" id="SSF63712">
    <property type="entry name" value="Nicotinic receptor ligand binding domain-like"/>
    <property type="match status" value="2"/>
</dbReference>
<feature type="compositionally biased region" description="Acidic residues" evidence="20">
    <location>
        <begin position="379"/>
        <end position="401"/>
    </location>
</feature>
<dbReference type="GO" id="GO:0005254">
    <property type="term" value="F:chloride channel activity"/>
    <property type="evidence" value="ECO:0007669"/>
    <property type="project" value="UniProtKB-KW"/>
</dbReference>
<dbReference type="InterPro" id="IPR018000">
    <property type="entry name" value="Neurotransmitter_ion_chnl_CS"/>
</dbReference>
<evidence type="ECO:0000256" key="5">
    <source>
        <dbReference type="ARBA" id="ARBA00022729"/>
    </source>
</evidence>
<comment type="caution">
    <text evidence="19">Lacks conserved residue(s) required for the propagation of feature annotation.</text>
</comment>
<dbReference type="InterPro" id="IPR038050">
    <property type="entry name" value="Neuro_actylchol_rec"/>
</dbReference>
<sequence>MFRKTQALFIVSGFFIIFWMCEGHVSDGTLAPTSSHLLYIKALEKTGILTKLPNITSEFSSRIFNSFRTLPSFKQVTSRSVRKRQSNKPVSYFSEVSSQRRVPRKASADMLSRNISMILENLLKRYEQSQLPTHGQGVPTVVQTNILIRSMGPVSELDMDYSMDCYFRQYWRDKRLSFKGPIKSLSLSIKMLDKIWRPDTYFYNGKHSQIHMITVPNKLLRLDQNGGILYSMRMMHRNSTTVRREGDFSVLHVAFNLKRHTGYFLIQVYVPCILIVVLSWVSFWIHREATSDRVSLCVTSVLTLSTISLDSRTDLPKVKYATALDWFLLMSFLYCIATLLEFAGVHYFTKLGSGESPQLEDQWEDISIANELSDHVAEDGDDAPFADEEDTSDGTENDDNEGGVSESIDSKNGVCVCKKHDALGLEYDGFLRRDTIFCPTYNEPSYILPATMESTTQTEPPAVSRLHQMWLCLKSDNSFRKQRERKAAEQKSQQGGANCYVNSVSLIDRVARIAFPICIRKDVLAGRLENVTQTISNILQGYDIRLRPNFGGEPLHVGMDLTIASFDAISEVNMDYTITMYLNQYWRDERLAFNIFGQYFDADESDDGINDVLTLSGDFAEKIWVPDTFFANDKNSFLHDVTERNKLVRLGGDGAVTYGMRFTTTLACMMDLHYYPLDSQNCTVEIESYGYTVSDVVMYWKPTPVRGVEDAELPQFTIIGYETNDRKERLATGVYQRLSLSFKLQRNIGYFVFQTYLPSILIVMLSWVSFWINHEATSARVALGITTVLTMTTISTGVRSSLPRISYVKAIDIYLVMCFVFVFAALLEYAAVNYTYWGKRAKKKIKKVKDCCPGKIGISTRPRMLHALKRGASAIKATIPKIKDVNIIDKYSRMIFPISFLAFNLGYWLFYILE</sequence>
<evidence type="ECO:0000256" key="9">
    <source>
        <dbReference type="ARBA" id="ARBA00023136"/>
    </source>
</evidence>
<dbReference type="GO" id="GO:0004890">
    <property type="term" value="F:GABA-A receptor activity"/>
    <property type="evidence" value="ECO:0007669"/>
    <property type="project" value="InterPro"/>
</dbReference>
<keyword evidence="15" id="KW-0628">Postsynaptic cell membrane</keyword>
<evidence type="ECO:0000313" key="24">
    <source>
        <dbReference type="Proteomes" id="UP001059596"/>
    </source>
</evidence>
<keyword evidence="9 19" id="KW-0472">Membrane</keyword>
<comment type="similarity">
    <text evidence="1">Belongs to the ligand-gated ion channel (TC 1.A.9) family. Gamma-aminobutyric acid receptor (TC 1.A.9.5) subfamily.</text>
</comment>
<protein>
    <recommendedName>
        <fullName evidence="25">Gamma-aminobutyric acid receptor subunit beta-like</fullName>
    </recommendedName>
</protein>
<feature type="domain" description="Neurotransmitter-gated ion-channel ligand-binding" evidence="21">
    <location>
        <begin position="533"/>
        <end position="747"/>
    </location>
</feature>
<evidence type="ECO:0000259" key="21">
    <source>
        <dbReference type="Pfam" id="PF02931"/>
    </source>
</evidence>
<keyword evidence="14" id="KW-0868">Chloride</keyword>
<dbReference type="InterPro" id="IPR036734">
    <property type="entry name" value="Neur_chan_lig-bd_sf"/>
</dbReference>
<evidence type="ECO:0000256" key="4">
    <source>
        <dbReference type="ARBA" id="ARBA00022692"/>
    </source>
</evidence>
<dbReference type="GO" id="GO:0034707">
    <property type="term" value="C:chloride channel complex"/>
    <property type="evidence" value="ECO:0007669"/>
    <property type="project" value="UniProtKB-KW"/>
</dbReference>
<dbReference type="PRINTS" id="PR00252">
    <property type="entry name" value="NRIONCHANNEL"/>
</dbReference>
<evidence type="ECO:0000256" key="13">
    <source>
        <dbReference type="ARBA" id="ARBA00023180"/>
    </source>
</evidence>
<keyword evidence="8 19" id="KW-0406">Ion transport</keyword>
<dbReference type="SUPFAM" id="SSF90112">
    <property type="entry name" value="Neurotransmitter-gated ion-channel transmembrane pore"/>
    <property type="match status" value="2"/>
</dbReference>
<name>A0A9Q0BIQ1_9MUSC</name>
<keyword evidence="12" id="KW-0869">Chloride channel</keyword>
<feature type="transmembrane region" description="Helical" evidence="19">
    <location>
        <begin position="748"/>
        <end position="772"/>
    </location>
</feature>
<keyword evidence="11" id="KW-0675">Receptor</keyword>
<feature type="transmembrane region" description="Helical" evidence="19">
    <location>
        <begin position="779"/>
        <end position="798"/>
    </location>
</feature>
<accession>A0A9Q0BIQ1</accession>
<feature type="transmembrane region" description="Helical" evidence="19">
    <location>
        <begin position="813"/>
        <end position="837"/>
    </location>
</feature>
<keyword evidence="10" id="KW-1015">Disulfide bond</keyword>
<feature type="domain" description="Neurotransmitter-gated ion-channel transmembrane" evidence="22">
    <location>
        <begin position="268"/>
        <end position="518"/>
    </location>
</feature>
<dbReference type="FunFam" id="1.20.58.390:FF:000065">
    <property type="entry name" value="GABA-gated ion channel"/>
    <property type="match status" value="1"/>
</dbReference>
<dbReference type="GO" id="GO:0045211">
    <property type="term" value="C:postsynaptic membrane"/>
    <property type="evidence" value="ECO:0007669"/>
    <property type="project" value="UniProtKB-SubCell"/>
</dbReference>
<feature type="transmembrane region" description="Helical" evidence="19">
    <location>
        <begin position="263"/>
        <end position="285"/>
    </location>
</feature>
<evidence type="ECO:0000256" key="17">
    <source>
        <dbReference type="ARBA" id="ARBA00023303"/>
    </source>
</evidence>
<dbReference type="Pfam" id="PF02932">
    <property type="entry name" value="Neur_chan_memb"/>
    <property type="match status" value="2"/>
</dbReference>
<dbReference type="PANTHER" id="PTHR18945">
    <property type="entry name" value="NEUROTRANSMITTER GATED ION CHANNEL"/>
    <property type="match status" value="1"/>
</dbReference>
<evidence type="ECO:0000256" key="16">
    <source>
        <dbReference type="ARBA" id="ARBA00023286"/>
    </source>
</evidence>
<evidence type="ECO:0000256" key="6">
    <source>
        <dbReference type="ARBA" id="ARBA00022989"/>
    </source>
</evidence>
<reference evidence="23" key="1">
    <citation type="journal article" date="2023" name="Genome Biol. Evol.">
        <title>Long-read-based Genome Assembly of Drosophila gunungcola Reveals Fewer Chemosensory Genes in Flower-breeding Species.</title>
        <authorList>
            <person name="Negi A."/>
            <person name="Liao B.Y."/>
            <person name="Yeh S.D."/>
        </authorList>
    </citation>
    <scope>NUCLEOTIDE SEQUENCE</scope>
    <source>
        <strain evidence="23">Sukarami</strain>
    </source>
</reference>
<evidence type="ECO:0000256" key="10">
    <source>
        <dbReference type="ARBA" id="ARBA00023157"/>
    </source>
</evidence>
<keyword evidence="16" id="KW-1071">Ligand-gated ion channel</keyword>
<keyword evidence="24" id="KW-1185">Reference proteome</keyword>
<evidence type="ECO:0000256" key="18">
    <source>
        <dbReference type="ARBA" id="ARBA00034104"/>
    </source>
</evidence>
<evidence type="ECO:0000313" key="23">
    <source>
        <dbReference type="EMBL" id="KAI8033652.1"/>
    </source>
</evidence>
<evidence type="ECO:0000256" key="20">
    <source>
        <dbReference type="SAM" id="MobiDB-lite"/>
    </source>
</evidence>
<keyword evidence="7" id="KW-0770">Synapse</keyword>
<dbReference type="Gene3D" id="1.20.58.390">
    <property type="entry name" value="Neurotransmitter-gated ion-channel transmembrane domain"/>
    <property type="match status" value="2"/>
</dbReference>
<evidence type="ECO:0000256" key="11">
    <source>
        <dbReference type="ARBA" id="ARBA00023170"/>
    </source>
</evidence>
<dbReference type="NCBIfam" id="TIGR00860">
    <property type="entry name" value="LIC"/>
    <property type="match status" value="1"/>
</dbReference>
<dbReference type="InterPro" id="IPR006028">
    <property type="entry name" value="GABAA/Glycine_rcpt"/>
</dbReference>
<organism evidence="23 24">
    <name type="scientific">Drosophila gunungcola</name>
    <name type="common">fruit fly</name>
    <dbReference type="NCBI Taxonomy" id="103775"/>
    <lineage>
        <taxon>Eukaryota</taxon>
        <taxon>Metazoa</taxon>
        <taxon>Ecdysozoa</taxon>
        <taxon>Arthropoda</taxon>
        <taxon>Hexapoda</taxon>
        <taxon>Insecta</taxon>
        <taxon>Pterygota</taxon>
        <taxon>Neoptera</taxon>
        <taxon>Endopterygota</taxon>
        <taxon>Diptera</taxon>
        <taxon>Brachycera</taxon>
        <taxon>Muscomorpha</taxon>
        <taxon>Ephydroidea</taxon>
        <taxon>Drosophilidae</taxon>
        <taxon>Drosophila</taxon>
        <taxon>Sophophora</taxon>
    </lineage>
</organism>
<dbReference type="Proteomes" id="UP001059596">
    <property type="component" value="Unassembled WGS sequence"/>
</dbReference>
<keyword evidence="5 19" id="KW-0732">Signal</keyword>
<keyword evidence="2 19" id="KW-0813">Transport</keyword>
<feature type="region of interest" description="Disordered" evidence="20">
    <location>
        <begin position="378"/>
        <end position="406"/>
    </location>
</feature>
<evidence type="ECO:0000256" key="1">
    <source>
        <dbReference type="ARBA" id="ARBA00010180"/>
    </source>
</evidence>
<feature type="transmembrane region" description="Helical" evidence="19">
    <location>
        <begin position="894"/>
        <end position="913"/>
    </location>
</feature>
<dbReference type="InterPro" id="IPR006202">
    <property type="entry name" value="Neur_chan_lig-bd"/>
</dbReference>